<evidence type="ECO:0000313" key="3">
    <source>
        <dbReference type="EMBL" id="TDE16107.1"/>
    </source>
</evidence>
<dbReference type="InParanoid" id="A0A4R5DR05"/>
<dbReference type="AlphaFoldDB" id="A0A4R5DR05"/>
<dbReference type="InterPro" id="IPR013096">
    <property type="entry name" value="Cupin_2"/>
</dbReference>
<dbReference type="PANTHER" id="PTHR36440">
    <property type="entry name" value="PUTATIVE (AFU_ORTHOLOGUE AFUA_8G07350)-RELATED"/>
    <property type="match status" value="1"/>
</dbReference>
<feature type="compositionally biased region" description="Basic and acidic residues" evidence="1">
    <location>
        <begin position="1"/>
        <end position="12"/>
    </location>
</feature>
<sequence length="162" mass="17832">MRYPEPRYHGDGGEVSATYRPAGQRPDLTYPSSGVTIDYLATGASSDGDFGLYRWTAGPEESGPAPHFHRTISESFFILSGTMRIYNGKEWLETNAGDYVYVPPGGLHGFRSVTGVPASMLLLFTPGAPREGYFEGLIDVAASQMSDEEKAAFYEQHDNHWV</sequence>
<accession>A0A4R5DR05</accession>
<dbReference type="RefSeq" id="WP_131890478.1">
    <property type="nucleotide sequence ID" value="NZ_SMKZ01000001.1"/>
</dbReference>
<feature type="domain" description="Cupin type-2" evidence="2">
    <location>
        <begin position="55"/>
        <end position="123"/>
    </location>
</feature>
<dbReference type="Proteomes" id="UP000294739">
    <property type="component" value="Unassembled WGS sequence"/>
</dbReference>
<dbReference type="Pfam" id="PF07883">
    <property type="entry name" value="Cupin_2"/>
    <property type="match status" value="1"/>
</dbReference>
<dbReference type="OrthoDB" id="5243731at2"/>
<organism evidence="3 4">
    <name type="scientific">Jiangella asiatica</name>
    <dbReference type="NCBI Taxonomy" id="2530372"/>
    <lineage>
        <taxon>Bacteria</taxon>
        <taxon>Bacillati</taxon>
        <taxon>Actinomycetota</taxon>
        <taxon>Actinomycetes</taxon>
        <taxon>Jiangellales</taxon>
        <taxon>Jiangellaceae</taxon>
        <taxon>Jiangella</taxon>
    </lineage>
</organism>
<proteinExistence type="predicted"/>
<dbReference type="EMBL" id="SMKZ01000001">
    <property type="protein sequence ID" value="TDE16107.1"/>
    <property type="molecule type" value="Genomic_DNA"/>
</dbReference>
<dbReference type="SUPFAM" id="SSF51182">
    <property type="entry name" value="RmlC-like cupins"/>
    <property type="match status" value="1"/>
</dbReference>
<dbReference type="PANTHER" id="PTHR36440:SF1">
    <property type="entry name" value="PUTATIVE (AFU_ORTHOLOGUE AFUA_8G07350)-RELATED"/>
    <property type="match status" value="1"/>
</dbReference>
<evidence type="ECO:0000313" key="4">
    <source>
        <dbReference type="Proteomes" id="UP000294739"/>
    </source>
</evidence>
<evidence type="ECO:0000259" key="2">
    <source>
        <dbReference type="Pfam" id="PF07883"/>
    </source>
</evidence>
<keyword evidence="4" id="KW-1185">Reference proteome</keyword>
<dbReference type="InterPro" id="IPR014710">
    <property type="entry name" value="RmlC-like_jellyroll"/>
</dbReference>
<name>A0A4R5DR05_9ACTN</name>
<feature type="region of interest" description="Disordered" evidence="1">
    <location>
        <begin position="1"/>
        <end position="25"/>
    </location>
</feature>
<reference evidence="3 4" key="1">
    <citation type="submission" date="2019-03" db="EMBL/GenBank/DDBJ databases">
        <title>Draft genome sequences of novel Actinobacteria.</title>
        <authorList>
            <person name="Sahin N."/>
            <person name="Ay H."/>
            <person name="Saygin H."/>
        </authorList>
    </citation>
    <scope>NUCLEOTIDE SEQUENCE [LARGE SCALE GENOMIC DNA]</scope>
    <source>
        <strain evidence="3 4">5K138</strain>
    </source>
</reference>
<evidence type="ECO:0000256" key="1">
    <source>
        <dbReference type="SAM" id="MobiDB-lite"/>
    </source>
</evidence>
<comment type="caution">
    <text evidence="3">The sequence shown here is derived from an EMBL/GenBank/DDBJ whole genome shotgun (WGS) entry which is preliminary data.</text>
</comment>
<protein>
    <submittedName>
        <fullName evidence="3">Cupin domain-containing protein</fullName>
    </submittedName>
</protein>
<gene>
    <name evidence="3" type="ORF">E1269_01850</name>
</gene>
<dbReference type="InterPro" id="IPR011051">
    <property type="entry name" value="RmlC_Cupin_sf"/>
</dbReference>
<dbReference type="Gene3D" id="2.60.120.10">
    <property type="entry name" value="Jelly Rolls"/>
    <property type="match status" value="1"/>
</dbReference>
<dbReference type="InterPro" id="IPR053146">
    <property type="entry name" value="QDO-like"/>
</dbReference>